<organism evidence="1 2">
    <name type="scientific">Candidatus Mycobacterium wuenschmannii</name>
    <dbReference type="NCBI Taxonomy" id="3027808"/>
    <lineage>
        <taxon>Bacteria</taxon>
        <taxon>Bacillati</taxon>
        <taxon>Actinomycetota</taxon>
        <taxon>Actinomycetes</taxon>
        <taxon>Mycobacteriales</taxon>
        <taxon>Mycobacteriaceae</taxon>
        <taxon>Mycobacterium</taxon>
    </lineage>
</organism>
<keyword evidence="2" id="KW-1185">Reference proteome</keyword>
<dbReference type="EMBL" id="CP126981">
    <property type="protein sequence ID" value="WIM86581.1"/>
    <property type="molecule type" value="Genomic_DNA"/>
</dbReference>
<sequence>MDPNCRDCRAGLEHCHGTLIYHWLHRSECTDADCAGPELLPHTFVLDCDAVGCDCARVDAPSVLAG</sequence>
<reference evidence="1 2" key="1">
    <citation type="journal article" date="2023" name="Microbiol. Resour. Announc.">
        <title>Complete Genome Sequence of Mycobacterium wuenschmanii, a novel Nontuberculous Mycobacterium Isolated from a captive population of Amazon Milk Frogs.</title>
        <authorList>
            <person name="Hicks J."/>
            <person name="Zeineldin M."/>
            <person name="Ward H."/>
            <person name="Wuenschmann A."/>
            <person name="Camp P."/>
            <person name="Farrell D."/>
            <person name="Lehman K."/>
            <person name="Thacker T."/>
            <person name="Cuthbert E."/>
        </authorList>
    </citation>
    <scope>NUCLEOTIDE SEQUENCE [LARGE SCALE GENOMIC DNA]</scope>
    <source>
        <strain evidence="1 2">Wuenschmanii</strain>
    </source>
</reference>
<proteinExistence type="predicted"/>
<dbReference type="Proteomes" id="UP001236585">
    <property type="component" value="Chromosome"/>
</dbReference>
<evidence type="ECO:0000313" key="1">
    <source>
        <dbReference type="EMBL" id="WIM86581.1"/>
    </source>
</evidence>
<name>A0ABY8VTB6_9MYCO</name>
<protein>
    <submittedName>
        <fullName evidence="1">Uncharacterized protein</fullName>
    </submittedName>
</protein>
<accession>A0ABY8VTB6</accession>
<gene>
    <name evidence="1" type="ORF">PT015_17010</name>
</gene>
<dbReference type="RefSeq" id="WP_285185999.1">
    <property type="nucleotide sequence ID" value="NZ_CP126981.1"/>
</dbReference>
<evidence type="ECO:0000313" key="2">
    <source>
        <dbReference type="Proteomes" id="UP001236585"/>
    </source>
</evidence>